<evidence type="ECO:0000313" key="2">
    <source>
        <dbReference type="Proteomes" id="UP000769766"/>
    </source>
</evidence>
<accession>A0A932FW27</accession>
<dbReference type="EMBL" id="JACPRF010000098">
    <property type="protein sequence ID" value="MBI2875877.1"/>
    <property type="molecule type" value="Genomic_DNA"/>
</dbReference>
<reference evidence="1" key="1">
    <citation type="submission" date="2020-07" db="EMBL/GenBank/DDBJ databases">
        <title>Huge and variable diversity of episymbiotic CPR bacteria and DPANN archaea in groundwater ecosystems.</title>
        <authorList>
            <person name="He C.Y."/>
            <person name="Keren R."/>
            <person name="Whittaker M."/>
            <person name="Farag I.F."/>
            <person name="Doudna J."/>
            <person name="Cate J.H.D."/>
            <person name="Banfield J.F."/>
        </authorList>
    </citation>
    <scope>NUCLEOTIDE SEQUENCE</scope>
    <source>
        <strain evidence="1">NC_groundwater_672_Ag_B-0.1um_62_36</strain>
    </source>
</reference>
<name>A0A932FW27_UNCTE</name>
<organism evidence="1 2">
    <name type="scientific">Tectimicrobiota bacterium</name>
    <dbReference type="NCBI Taxonomy" id="2528274"/>
    <lineage>
        <taxon>Bacteria</taxon>
        <taxon>Pseudomonadati</taxon>
        <taxon>Nitrospinota/Tectimicrobiota group</taxon>
        <taxon>Candidatus Tectimicrobiota</taxon>
    </lineage>
</organism>
<proteinExistence type="predicted"/>
<evidence type="ECO:0000313" key="1">
    <source>
        <dbReference type="EMBL" id="MBI2875877.1"/>
    </source>
</evidence>
<comment type="caution">
    <text evidence="1">The sequence shown here is derived from an EMBL/GenBank/DDBJ whole genome shotgun (WGS) entry which is preliminary data.</text>
</comment>
<gene>
    <name evidence="1" type="ORF">HYY20_03240</name>
</gene>
<dbReference type="AlphaFoldDB" id="A0A932FW27"/>
<dbReference type="Proteomes" id="UP000769766">
    <property type="component" value="Unassembled WGS sequence"/>
</dbReference>
<sequence>MCVLFKSQVHTEESPKPVRCRFRPAAFNENVIPIPVLEMSPKRKDLGKLLSKETL</sequence>
<protein>
    <submittedName>
        <fullName evidence="1">Uncharacterized protein</fullName>
    </submittedName>
</protein>